<feature type="non-terminal residue" evidence="1">
    <location>
        <position position="62"/>
    </location>
</feature>
<dbReference type="AlphaFoldDB" id="A0AA35W913"/>
<sequence length="62" mass="6851">MSYEVNRRIVPVPSNVQPCILNCNGRFTFVDGMTVSCTVDDDPTGEGITSIVYNVNNQGLWL</sequence>
<name>A0AA35W913_GEOBA</name>
<accession>A0AA35W913</accession>
<dbReference type="EMBL" id="CASHTH010000675">
    <property type="protein sequence ID" value="CAI8006295.1"/>
    <property type="molecule type" value="Genomic_DNA"/>
</dbReference>
<dbReference type="Proteomes" id="UP001174909">
    <property type="component" value="Unassembled WGS sequence"/>
</dbReference>
<protein>
    <submittedName>
        <fullName evidence="1">Uncharacterized protein</fullName>
    </submittedName>
</protein>
<reference evidence="1" key="1">
    <citation type="submission" date="2023-03" db="EMBL/GenBank/DDBJ databases">
        <authorList>
            <person name="Steffen K."/>
            <person name="Cardenas P."/>
        </authorList>
    </citation>
    <scope>NUCLEOTIDE SEQUENCE</scope>
</reference>
<organism evidence="1 2">
    <name type="scientific">Geodia barretti</name>
    <name type="common">Barrett's horny sponge</name>
    <dbReference type="NCBI Taxonomy" id="519541"/>
    <lineage>
        <taxon>Eukaryota</taxon>
        <taxon>Metazoa</taxon>
        <taxon>Porifera</taxon>
        <taxon>Demospongiae</taxon>
        <taxon>Heteroscleromorpha</taxon>
        <taxon>Tetractinellida</taxon>
        <taxon>Astrophorina</taxon>
        <taxon>Geodiidae</taxon>
        <taxon>Geodia</taxon>
    </lineage>
</organism>
<gene>
    <name evidence="1" type="ORF">GBAR_LOCUS4634</name>
</gene>
<keyword evidence="2" id="KW-1185">Reference proteome</keyword>
<evidence type="ECO:0000313" key="1">
    <source>
        <dbReference type="EMBL" id="CAI8006295.1"/>
    </source>
</evidence>
<evidence type="ECO:0000313" key="2">
    <source>
        <dbReference type="Proteomes" id="UP001174909"/>
    </source>
</evidence>
<proteinExistence type="predicted"/>
<comment type="caution">
    <text evidence="1">The sequence shown here is derived from an EMBL/GenBank/DDBJ whole genome shotgun (WGS) entry which is preliminary data.</text>
</comment>